<evidence type="ECO:0000313" key="2">
    <source>
        <dbReference type="EMBL" id="OZV68494.1"/>
    </source>
</evidence>
<dbReference type="InterPro" id="IPR036188">
    <property type="entry name" value="FAD/NAD-bd_sf"/>
</dbReference>
<sequence>MERHEYKIHIVGGGVSGLVAAINLKNAGYKPVILEASDNVGGRVKTDIVNGYQLDRGFQVLLEAYPKAKDYLDYKSLNLQPLLPGAIIFNSGKSQTIGDPLRDISFFWSTLFASVGSLSDKWKIFKLNRALKGKTLETIFESESKSTLAYLKEKGFSDKIIEQFFRPFFSGIFLEPNLRTSSHMFEFVYKMFGEGLAVLPKSGIGAISEQLQSQLKHTEIKFNTKVKAVEDKHILTENDEKIPTHFTIIATEAAQLVSNLKNQHQKWKSCDNLYFEVEQRTISKPLIGLVADKNALVNNIFYHNSVETTQSGPKELLSVTIVKDHQLSNKDLIEKVVSELQQFCGVEQPKFLKMYHINQALPDLEDLHYDISPTETQLKPTIYLAGDHLLNGSLNAAMTSGERAAQGVIMSLEDGLVVENLTSEYI</sequence>
<name>A0A265UT62_9FLAO</name>
<dbReference type="AlphaFoldDB" id="A0A265UT62"/>
<comment type="caution">
    <text evidence="2">The sequence shown here is derived from an EMBL/GenBank/DDBJ whole genome shotgun (WGS) entry which is preliminary data.</text>
</comment>
<dbReference type="SUPFAM" id="SSF51905">
    <property type="entry name" value="FAD/NAD(P)-binding domain"/>
    <property type="match status" value="1"/>
</dbReference>
<dbReference type="EMBL" id="NGJN01000004">
    <property type="protein sequence ID" value="OZV68494.1"/>
    <property type="molecule type" value="Genomic_DNA"/>
</dbReference>
<evidence type="ECO:0000313" key="3">
    <source>
        <dbReference type="Proteomes" id="UP000216840"/>
    </source>
</evidence>
<dbReference type="PANTHER" id="PTHR42841">
    <property type="entry name" value="AMINE OXIDASE"/>
    <property type="match status" value="1"/>
</dbReference>
<dbReference type="Pfam" id="PF01593">
    <property type="entry name" value="Amino_oxidase"/>
    <property type="match status" value="1"/>
</dbReference>
<gene>
    <name evidence="2" type="ORF">CA834_08440</name>
</gene>
<dbReference type="RefSeq" id="WP_094968259.1">
    <property type="nucleotide sequence ID" value="NZ_NGJN01000004.1"/>
</dbReference>
<evidence type="ECO:0000259" key="1">
    <source>
        <dbReference type="Pfam" id="PF01593"/>
    </source>
</evidence>
<protein>
    <submittedName>
        <fullName evidence="2">Oxidoreductase</fullName>
    </submittedName>
</protein>
<dbReference type="GO" id="GO:0016491">
    <property type="term" value="F:oxidoreductase activity"/>
    <property type="evidence" value="ECO:0007669"/>
    <property type="project" value="InterPro"/>
</dbReference>
<dbReference type="Gene3D" id="3.50.50.60">
    <property type="entry name" value="FAD/NAD(P)-binding domain"/>
    <property type="match status" value="1"/>
</dbReference>
<reference evidence="2 3" key="1">
    <citation type="submission" date="2017-05" db="EMBL/GenBank/DDBJ databases">
        <title>The draft genome sequence of Idiomarina salinarum WNB302.</title>
        <authorList>
            <person name="Sun Y."/>
            <person name="Chen B."/>
            <person name="Du Z."/>
        </authorList>
    </citation>
    <scope>NUCLEOTIDE SEQUENCE [LARGE SCALE GENOMIC DNA]</scope>
    <source>
        <strain evidence="2 3">WNB302</strain>
    </source>
</reference>
<keyword evidence="3" id="KW-1185">Reference proteome</keyword>
<dbReference type="Proteomes" id="UP000216840">
    <property type="component" value="Unassembled WGS sequence"/>
</dbReference>
<proteinExistence type="predicted"/>
<feature type="domain" description="Amine oxidase" evidence="1">
    <location>
        <begin position="15"/>
        <end position="409"/>
    </location>
</feature>
<dbReference type="InterPro" id="IPR002937">
    <property type="entry name" value="Amino_oxidase"/>
</dbReference>
<dbReference type="OrthoDB" id="9767561at2"/>
<accession>A0A265UT62</accession>
<organism evidence="2 3">
    <name type="scientific">Winogradskyella aurantia</name>
    <dbReference type="NCBI Taxonomy" id="1915063"/>
    <lineage>
        <taxon>Bacteria</taxon>
        <taxon>Pseudomonadati</taxon>
        <taxon>Bacteroidota</taxon>
        <taxon>Flavobacteriia</taxon>
        <taxon>Flavobacteriales</taxon>
        <taxon>Flavobacteriaceae</taxon>
        <taxon>Winogradskyella</taxon>
    </lineage>
</organism>